<keyword evidence="3" id="KW-0489">Methyltransferase</keyword>
<dbReference type="EMBL" id="JTDW01000004">
    <property type="protein sequence ID" value="KJD36027.1"/>
    <property type="molecule type" value="Genomic_DNA"/>
</dbReference>
<feature type="domain" description="Methyltransferase" evidence="2">
    <location>
        <begin position="41"/>
        <end position="128"/>
    </location>
</feature>
<dbReference type="CDD" id="cd02440">
    <property type="entry name" value="AdoMet_MTases"/>
    <property type="match status" value="1"/>
</dbReference>
<evidence type="ECO:0000256" key="1">
    <source>
        <dbReference type="ARBA" id="ARBA00022679"/>
    </source>
</evidence>
<dbReference type="PATRIC" id="fig|1435349.4.peg.2004"/>
<name>A0A0D7WE56_9FLAO</name>
<accession>A0A0D7WE56</accession>
<gene>
    <name evidence="3" type="ORF">PW52_05260</name>
</gene>
<dbReference type="InterPro" id="IPR029063">
    <property type="entry name" value="SAM-dependent_MTases_sf"/>
</dbReference>
<dbReference type="Gene3D" id="3.40.50.150">
    <property type="entry name" value="Vaccinia Virus protein VP39"/>
    <property type="match status" value="1"/>
</dbReference>
<dbReference type="STRING" id="1435349.PW52_05260"/>
<dbReference type="GO" id="GO:0008168">
    <property type="term" value="F:methyltransferase activity"/>
    <property type="evidence" value="ECO:0007669"/>
    <property type="project" value="UniProtKB-KW"/>
</dbReference>
<sequence>MKDFWNNRYSDKAFAYGKEPNAYLEERLGQLKPGKILFPAEGEGRNAVHAATLGFNVWAFDISESGRTKANILANENNVKIDYKIGALPELNYENEAFDAIALIYSHFPSSIKNEYFKLIEDKLKNGGYIIFEGFSKNNLKLKEANPAVGGPSQLDALFSINEISNYFKNYEIIELCEKKINLKEGLYHNDEGSVIRFFGRKK</sequence>
<protein>
    <submittedName>
        <fullName evidence="3">Methyltransferase</fullName>
    </submittedName>
</protein>
<comment type="caution">
    <text evidence="3">The sequence shown here is derived from an EMBL/GenBank/DDBJ whole genome shotgun (WGS) entry which is preliminary data.</text>
</comment>
<evidence type="ECO:0000313" key="3">
    <source>
        <dbReference type="EMBL" id="KJD36027.1"/>
    </source>
</evidence>
<keyword evidence="4" id="KW-1185">Reference proteome</keyword>
<dbReference type="AlphaFoldDB" id="A0A0D7WE56"/>
<dbReference type="PANTHER" id="PTHR43861:SF3">
    <property type="entry name" value="PUTATIVE (AFU_ORTHOLOGUE AFUA_2G14390)-RELATED"/>
    <property type="match status" value="1"/>
</dbReference>
<dbReference type="InterPro" id="IPR041698">
    <property type="entry name" value="Methyltransf_25"/>
</dbReference>
<dbReference type="Pfam" id="PF13649">
    <property type="entry name" value="Methyltransf_25"/>
    <property type="match status" value="1"/>
</dbReference>
<evidence type="ECO:0000259" key="2">
    <source>
        <dbReference type="Pfam" id="PF13649"/>
    </source>
</evidence>
<dbReference type="SUPFAM" id="SSF53335">
    <property type="entry name" value="S-adenosyl-L-methionine-dependent methyltransferases"/>
    <property type="match status" value="1"/>
</dbReference>
<dbReference type="OrthoDB" id="9804312at2"/>
<evidence type="ECO:0000313" key="4">
    <source>
        <dbReference type="Proteomes" id="UP000032578"/>
    </source>
</evidence>
<dbReference type="Proteomes" id="UP000032578">
    <property type="component" value="Unassembled WGS sequence"/>
</dbReference>
<proteinExistence type="predicted"/>
<dbReference type="PANTHER" id="PTHR43861">
    <property type="entry name" value="TRANS-ACONITATE 2-METHYLTRANSFERASE-RELATED"/>
    <property type="match status" value="1"/>
</dbReference>
<dbReference type="RefSeq" id="WP_044631887.1">
    <property type="nucleotide sequence ID" value="NZ_JTDW01000004.1"/>
</dbReference>
<dbReference type="GO" id="GO:0032259">
    <property type="term" value="P:methylation"/>
    <property type="evidence" value="ECO:0007669"/>
    <property type="project" value="UniProtKB-KW"/>
</dbReference>
<reference evidence="3 4" key="1">
    <citation type="submission" date="2014-11" db="EMBL/GenBank/DDBJ databases">
        <title>Tamlana sedimentorum sp. nov., isolated from shallow sand sediments of the Sea of Japan.</title>
        <authorList>
            <person name="Romanenko L.A."/>
        </authorList>
    </citation>
    <scope>NUCLEOTIDE SEQUENCE [LARGE SCALE GENOMIC DNA]</scope>
    <source>
        <strain evidence="3 4">JCM 19808</strain>
    </source>
</reference>
<keyword evidence="1 3" id="KW-0808">Transferase</keyword>
<organism evidence="3 4">
    <name type="scientific">Neotamlana sedimentorum</name>
    <dbReference type="NCBI Taxonomy" id="1435349"/>
    <lineage>
        <taxon>Bacteria</taxon>
        <taxon>Pseudomonadati</taxon>
        <taxon>Bacteroidota</taxon>
        <taxon>Flavobacteriia</taxon>
        <taxon>Flavobacteriales</taxon>
        <taxon>Flavobacteriaceae</taxon>
        <taxon>Neotamlana</taxon>
    </lineage>
</organism>